<dbReference type="GO" id="GO:0003723">
    <property type="term" value="F:RNA binding"/>
    <property type="evidence" value="ECO:0007669"/>
    <property type="project" value="InterPro"/>
</dbReference>
<keyword evidence="4" id="KW-1185">Reference proteome</keyword>
<sequence>MKFATPQVLYEDNHLLAISKPALLATMGAKEGEPSAAEWAKDYLKRKYDKPGSVYVGVVSRIDAHVTGVLLLARTSKAASRLSEQFRDRSTEKEYSALIPLGAKIRSGKLVDWIRKEDKLRRMVVAPEGAADADNAELEVIGQQRLRQCQRVELRLITGRKHQIRLQLASRGAAILGDRKYGATDRFAPGIALHARRLVFTHPTLKKRLTIEAPLPDSWQDYL</sequence>
<protein>
    <submittedName>
        <fullName evidence="3">Ribosomal large subunit pseudouridine synthase A</fullName>
        <ecNumber evidence="3">5.4.99.28</ecNumber>
    </submittedName>
</protein>
<dbReference type="PANTHER" id="PTHR21600:SF44">
    <property type="entry name" value="RIBOSOMAL LARGE SUBUNIT PSEUDOURIDINE SYNTHASE D"/>
    <property type="match status" value="1"/>
</dbReference>
<dbReference type="AlphaFoldDB" id="A0A5C5V0I0"/>
<dbReference type="GO" id="GO:0000455">
    <property type="term" value="P:enzyme-directed rRNA pseudouridine synthesis"/>
    <property type="evidence" value="ECO:0007669"/>
    <property type="project" value="TreeGrafter"/>
</dbReference>
<dbReference type="PANTHER" id="PTHR21600">
    <property type="entry name" value="MITOCHONDRIAL RNA PSEUDOURIDINE SYNTHASE"/>
    <property type="match status" value="1"/>
</dbReference>
<comment type="caution">
    <text evidence="3">The sequence shown here is derived from an EMBL/GenBank/DDBJ whole genome shotgun (WGS) entry which is preliminary data.</text>
</comment>
<dbReference type="Gene3D" id="3.30.2350.10">
    <property type="entry name" value="Pseudouridine synthase"/>
    <property type="match status" value="1"/>
</dbReference>
<name>A0A5C5V0I0_9BACT</name>
<dbReference type="EC" id="5.4.99.28" evidence="3"/>
<proteinExistence type="inferred from homology"/>
<evidence type="ECO:0000313" key="3">
    <source>
        <dbReference type="EMBL" id="TWT32154.1"/>
    </source>
</evidence>
<dbReference type="GO" id="GO:0160151">
    <property type="term" value="F:tRNA pseudouridine(32) synthase activity"/>
    <property type="evidence" value="ECO:0007669"/>
    <property type="project" value="UniProtKB-EC"/>
</dbReference>
<gene>
    <name evidence="3" type="primary">rluA_2</name>
    <name evidence="3" type="ORF">Enr8_40810</name>
</gene>
<dbReference type="EMBL" id="SJPF01000004">
    <property type="protein sequence ID" value="TWT32154.1"/>
    <property type="molecule type" value="Genomic_DNA"/>
</dbReference>
<dbReference type="Proteomes" id="UP000318878">
    <property type="component" value="Unassembled WGS sequence"/>
</dbReference>
<feature type="domain" description="Pseudouridine synthase RsuA/RluA-like" evidence="2">
    <location>
        <begin position="14"/>
        <end position="170"/>
    </location>
</feature>
<accession>A0A5C5V0I0</accession>
<dbReference type="InterPro" id="IPR020103">
    <property type="entry name" value="PsdUridine_synth_cat_dom_sf"/>
</dbReference>
<keyword evidence="3" id="KW-0413">Isomerase</keyword>
<reference evidence="3 4" key="1">
    <citation type="submission" date="2019-02" db="EMBL/GenBank/DDBJ databases">
        <title>Deep-cultivation of Planctomycetes and their phenomic and genomic characterization uncovers novel biology.</title>
        <authorList>
            <person name="Wiegand S."/>
            <person name="Jogler M."/>
            <person name="Boedeker C."/>
            <person name="Pinto D."/>
            <person name="Vollmers J."/>
            <person name="Rivas-Marin E."/>
            <person name="Kohn T."/>
            <person name="Peeters S.H."/>
            <person name="Heuer A."/>
            <person name="Rast P."/>
            <person name="Oberbeckmann S."/>
            <person name="Bunk B."/>
            <person name="Jeske O."/>
            <person name="Meyerdierks A."/>
            <person name="Storesund J.E."/>
            <person name="Kallscheuer N."/>
            <person name="Luecker S."/>
            <person name="Lage O.M."/>
            <person name="Pohl T."/>
            <person name="Merkel B.J."/>
            <person name="Hornburger P."/>
            <person name="Mueller R.-W."/>
            <person name="Bruemmer F."/>
            <person name="Labrenz M."/>
            <person name="Spormann A.M."/>
            <person name="Op Den Camp H."/>
            <person name="Overmann J."/>
            <person name="Amann R."/>
            <person name="Jetten M.S.M."/>
            <person name="Mascher T."/>
            <person name="Medema M.H."/>
            <person name="Devos D.P."/>
            <person name="Kaster A.-K."/>
            <person name="Ovreas L."/>
            <person name="Rohde M."/>
            <person name="Galperin M.Y."/>
            <person name="Jogler C."/>
        </authorList>
    </citation>
    <scope>NUCLEOTIDE SEQUENCE [LARGE SCALE GENOMIC DNA]</scope>
    <source>
        <strain evidence="3 4">Enr8</strain>
    </source>
</reference>
<dbReference type="OrthoDB" id="9784108at2"/>
<comment type="similarity">
    <text evidence="1">Belongs to the pseudouridine synthase RluA family.</text>
</comment>
<dbReference type="Pfam" id="PF00849">
    <property type="entry name" value="PseudoU_synth_2"/>
    <property type="match status" value="1"/>
</dbReference>
<evidence type="ECO:0000256" key="1">
    <source>
        <dbReference type="ARBA" id="ARBA00010876"/>
    </source>
</evidence>
<evidence type="ECO:0000313" key="4">
    <source>
        <dbReference type="Proteomes" id="UP000318878"/>
    </source>
</evidence>
<dbReference type="CDD" id="cd02869">
    <property type="entry name" value="PseudoU_synth_RluA_like"/>
    <property type="match status" value="1"/>
</dbReference>
<dbReference type="InterPro" id="IPR006145">
    <property type="entry name" value="PsdUridine_synth_RsuA/RluA"/>
</dbReference>
<dbReference type="RefSeq" id="WP_146434907.1">
    <property type="nucleotide sequence ID" value="NZ_SJPF01000004.1"/>
</dbReference>
<dbReference type="SUPFAM" id="SSF55120">
    <property type="entry name" value="Pseudouridine synthase"/>
    <property type="match status" value="1"/>
</dbReference>
<organism evidence="3 4">
    <name type="scientific">Blastopirellula retiformator</name>
    <dbReference type="NCBI Taxonomy" id="2527970"/>
    <lineage>
        <taxon>Bacteria</taxon>
        <taxon>Pseudomonadati</taxon>
        <taxon>Planctomycetota</taxon>
        <taxon>Planctomycetia</taxon>
        <taxon>Pirellulales</taxon>
        <taxon>Pirellulaceae</taxon>
        <taxon>Blastopirellula</taxon>
    </lineage>
</organism>
<dbReference type="InterPro" id="IPR050188">
    <property type="entry name" value="RluA_PseudoU_synthase"/>
</dbReference>
<evidence type="ECO:0000259" key="2">
    <source>
        <dbReference type="Pfam" id="PF00849"/>
    </source>
</evidence>